<dbReference type="STRING" id="446469.Sked_06860"/>
<accession>D1BB80</accession>
<evidence type="ECO:0000313" key="2">
    <source>
        <dbReference type="EMBL" id="ACZ20646.1"/>
    </source>
</evidence>
<dbReference type="AlphaFoldDB" id="D1BB80"/>
<feature type="compositionally biased region" description="Acidic residues" evidence="1">
    <location>
        <begin position="51"/>
        <end position="62"/>
    </location>
</feature>
<organism evidence="2 3">
    <name type="scientific">Sanguibacter keddieii (strain ATCC 51767 / DSM 10542 / NCFB 3025 / ST-74)</name>
    <dbReference type="NCBI Taxonomy" id="446469"/>
    <lineage>
        <taxon>Bacteria</taxon>
        <taxon>Bacillati</taxon>
        <taxon>Actinomycetota</taxon>
        <taxon>Actinomycetes</taxon>
        <taxon>Micrococcales</taxon>
        <taxon>Sanguibacteraceae</taxon>
        <taxon>Sanguibacter</taxon>
    </lineage>
</organism>
<evidence type="ECO:0000313" key="3">
    <source>
        <dbReference type="Proteomes" id="UP000000322"/>
    </source>
</evidence>
<feature type="region of interest" description="Disordered" evidence="1">
    <location>
        <begin position="33"/>
        <end position="65"/>
    </location>
</feature>
<keyword evidence="3" id="KW-1185">Reference proteome</keyword>
<protein>
    <submittedName>
        <fullName evidence="2">Uncharacterized protein</fullName>
    </submittedName>
</protein>
<feature type="compositionally biased region" description="Low complexity" evidence="1">
    <location>
        <begin position="40"/>
        <end position="50"/>
    </location>
</feature>
<sequence length="190" mass="19502">MLVVRWLLVLTVLAVVVVGLVLGVRAIANALGGDDEASPEAEQSAPATDAETSEEPEPESTEPVECTPADVTVALTADAPAYALGQTAVFTLSITHVGTVPCTMDAGRTAAELVISSGADRIWSSADCEPGDPRLLLLDGGNSDVSTIEWATNRSAPECPADLPQIGAGTYQAVVTTPEITTEPVVFSVG</sequence>
<gene>
    <name evidence="2" type="ordered locus">Sked_06860</name>
</gene>
<name>D1BB80_SANKS</name>
<reference evidence="2 3" key="1">
    <citation type="journal article" date="2009" name="Stand. Genomic Sci.">
        <title>Complete genome sequence of Sanguibacter keddieii type strain (ST-74).</title>
        <authorList>
            <person name="Ivanova N."/>
            <person name="Sikorski J."/>
            <person name="Sims D."/>
            <person name="Brettin T."/>
            <person name="Detter J.C."/>
            <person name="Han C."/>
            <person name="Lapidus A."/>
            <person name="Copeland A."/>
            <person name="Glavina Del Rio T."/>
            <person name="Nolan M."/>
            <person name="Chen F."/>
            <person name="Lucas S."/>
            <person name="Tice H."/>
            <person name="Cheng J.F."/>
            <person name="Bruce D."/>
            <person name="Goodwin L."/>
            <person name="Pitluck S."/>
            <person name="Pati A."/>
            <person name="Mavromatis K."/>
            <person name="Chen A."/>
            <person name="Palaniappan K."/>
            <person name="D'haeseleer P."/>
            <person name="Chain P."/>
            <person name="Bristow J."/>
            <person name="Eisen J.A."/>
            <person name="Markowitz V."/>
            <person name="Hugenholtz P."/>
            <person name="Goker M."/>
            <person name="Pukall R."/>
            <person name="Klenk H.P."/>
            <person name="Kyrpides N.C."/>
        </authorList>
    </citation>
    <scope>NUCLEOTIDE SEQUENCE [LARGE SCALE GENOMIC DNA]</scope>
    <source>
        <strain evidence="3">ATCC 51767 / DSM 10542 / NCFB 3025 / ST-74</strain>
    </source>
</reference>
<dbReference type="KEGG" id="ske:Sked_06860"/>
<dbReference type="Proteomes" id="UP000000322">
    <property type="component" value="Chromosome"/>
</dbReference>
<proteinExistence type="predicted"/>
<evidence type="ECO:0000256" key="1">
    <source>
        <dbReference type="SAM" id="MobiDB-lite"/>
    </source>
</evidence>
<dbReference type="EMBL" id="CP001819">
    <property type="protein sequence ID" value="ACZ20646.1"/>
    <property type="molecule type" value="Genomic_DNA"/>
</dbReference>
<dbReference type="HOGENOM" id="CLU_075791_3_0_11"/>